<feature type="compositionally biased region" description="Acidic residues" evidence="1">
    <location>
        <begin position="162"/>
        <end position="175"/>
    </location>
</feature>
<dbReference type="AlphaFoldDB" id="A0AAV5GUX8"/>
<sequence>MSEPAPAAPPSASASHASHPSQHVPPASSYAATSRAASSVPHKQDAERATPLLAAAQVNHHHHHPRARLSASHLPASDDMELGTSDVDEPAGRTVSLHSNEPGQSLDLSPAGRAPTVSVGPSSNLPRADRGRGAPRDNSAGVVVNLRGKFQEQRREKGHDEGQEEEEDDDDDEGTADPALSGPGAAAIWDPAFEWTYEDDVLRFELIRLGLEKADIGAWLGRTTKEVKQRGGVLKARRAQIRDDELAGRTPSSTGPLAWTAEDDALLRQVHTGAASIRKIAKYFPRRRMFAVRARWDAMKDQWLAQGLIQATPTLTDGADDSTSTPPIAIPPPPPKKLSRPSHPSPAPVFSPEEDEELRRLRMQRTPWNDVVKKLRKQQKDLKARWRQLQDGWFSAGLITKDLVMPPLAGPPSGAAEPTLDAPLRGQPVLFPSDFPPWSVAEDARLLELQDDGLTPARMAMVLGRPERSVEPPNR</sequence>
<feature type="region of interest" description="Disordered" evidence="1">
    <location>
        <begin position="314"/>
        <end position="358"/>
    </location>
</feature>
<accession>A0AAV5GUX8</accession>
<feature type="domain" description="Myb-like" evidence="2">
    <location>
        <begin position="346"/>
        <end position="392"/>
    </location>
</feature>
<feature type="compositionally biased region" description="Polar residues" evidence="1">
    <location>
        <begin position="96"/>
        <end position="107"/>
    </location>
</feature>
<evidence type="ECO:0000313" key="4">
    <source>
        <dbReference type="Proteomes" id="UP001342314"/>
    </source>
</evidence>
<feature type="compositionally biased region" description="Low complexity" evidence="1">
    <location>
        <begin position="10"/>
        <end position="39"/>
    </location>
</feature>
<evidence type="ECO:0000259" key="2">
    <source>
        <dbReference type="SMART" id="SM00717"/>
    </source>
</evidence>
<feature type="compositionally biased region" description="Acidic residues" evidence="1">
    <location>
        <begin position="78"/>
        <end position="89"/>
    </location>
</feature>
<proteinExistence type="predicted"/>
<comment type="caution">
    <text evidence="3">The sequence shown here is derived from an EMBL/GenBank/DDBJ whole genome shotgun (WGS) entry which is preliminary data.</text>
</comment>
<dbReference type="Proteomes" id="UP001342314">
    <property type="component" value="Unassembled WGS sequence"/>
</dbReference>
<keyword evidence="4" id="KW-1185">Reference proteome</keyword>
<feature type="compositionally biased region" description="Basic and acidic residues" evidence="1">
    <location>
        <begin position="149"/>
        <end position="161"/>
    </location>
</feature>
<evidence type="ECO:0000313" key="3">
    <source>
        <dbReference type="EMBL" id="GJN94023.1"/>
    </source>
</evidence>
<dbReference type="SMART" id="SM00717">
    <property type="entry name" value="SANT"/>
    <property type="match status" value="2"/>
</dbReference>
<protein>
    <recommendedName>
        <fullName evidence="2">Myb-like domain-containing protein</fullName>
    </recommendedName>
</protein>
<name>A0AAV5GUX8_9BASI</name>
<evidence type="ECO:0000256" key="1">
    <source>
        <dbReference type="SAM" id="MobiDB-lite"/>
    </source>
</evidence>
<dbReference type="InterPro" id="IPR001005">
    <property type="entry name" value="SANT/Myb"/>
</dbReference>
<gene>
    <name evidence="3" type="ORF">Rhopal_007086-T1</name>
</gene>
<feature type="domain" description="Myb-like" evidence="2">
    <location>
        <begin position="255"/>
        <end position="302"/>
    </location>
</feature>
<reference evidence="3 4" key="1">
    <citation type="submission" date="2021-12" db="EMBL/GenBank/DDBJ databases">
        <title>High titer production of polyol ester of fatty acids by Rhodotorula paludigena BS15 towards product separation-free biomass refinery.</title>
        <authorList>
            <person name="Mano J."/>
            <person name="Ono H."/>
            <person name="Tanaka T."/>
            <person name="Naito K."/>
            <person name="Sushida H."/>
            <person name="Ike M."/>
            <person name="Tokuyasu K."/>
            <person name="Kitaoka M."/>
        </authorList>
    </citation>
    <scope>NUCLEOTIDE SEQUENCE [LARGE SCALE GENOMIC DNA]</scope>
    <source>
        <strain evidence="3 4">BS15</strain>
    </source>
</reference>
<feature type="region of interest" description="Disordered" evidence="1">
    <location>
        <begin position="1"/>
        <end position="185"/>
    </location>
</feature>
<dbReference type="EMBL" id="BQKY01000016">
    <property type="protein sequence ID" value="GJN94023.1"/>
    <property type="molecule type" value="Genomic_DNA"/>
</dbReference>
<dbReference type="CDD" id="cd00167">
    <property type="entry name" value="SANT"/>
    <property type="match status" value="2"/>
</dbReference>
<organism evidence="3 4">
    <name type="scientific">Rhodotorula paludigena</name>
    <dbReference type="NCBI Taxonomy" id="86838"/>
    <lineage>
        <taxon>Eukaryota</taxon>
        <taxon>Fungi</taxon>
        <taxon>Dikarya</taxon>
        <taxon>Basidiomycota</taxon>
        <taxon>Pucciniomycotina</taxon>
        <taxon>Microbotryomycetes</taxon>
        <taxon>Sporidiobolales</taxon>
        <taxon>Sporidiobolaceae</taxon>
        <taxon>Rhodotorula</taxon>
    </lineage>
</organism>